<protein>
    <submittedName>
        <fullName evidence="2">Metallophosphoesterase</fullName>
    </submittedName>
</protein>
<sequence>MKKPVHRSIKIVDIAKEPLKRLPYQTAAPNGKGIAYKVLPIYWGEMVGLPKELDALVVTSDLQGVIDHEQKLLGEGLADTLAQLFETHFSDLNPSKVVVCLCGDLYVDPLKRGSSGNPLSVWQAFHSKFGVVAGIAGNHDVFSCEARAILGATAGIHFFPKAGKLHCGEMTIAALGGVIGRADKSNRMSEADYLTHLRQLLRQNPAILLLHESPEVRLHRQPGNASIWNELQQASNLIVCCGHVHWDTEMVECDNGLQILNTDGRAFIFTKASLD</sequence>
<organism evidence="2 3">
    <name type="scientific">Lysinibacillus irui</name>
    <dbReference type="NCBI Taxonomy" id="2998077"/>
    <lineage>
        <taxon>Bacteria</taxon>
        <taxon>Bacillati</taxon>
        <taxon>Bacillota</taxon>
        <taxon>Bacilli</taxon>
        <taxon>Bacillales</taxon>
        <taxon>Bacillaceae</taxon>
        <taxon>Lysinibacillus</taxon>
    </lineage>
</organism>
<dbReference type="Proteomes" id="UP001219585">
    <property type="component" value="Chromosome"/>
</dbReference>
<dbReference type="GO" id="GO:0016787">
    <property type="term" value="F:hydrolase activity"/>
    <property type="evidence" value="ECO:0007669"/>
    <property type="project" value="InterPro"/>
</dbReference>
<evidence type="ECO:0000313" key="3">
    <source>
        <dbReference type="Proteomes" id="UP001219585"/>
    </source>
</evidence>
<reference evidence="2" key="1">
    <citation type="submission" date="2022-11" db="EMBL/GenBank/DDBJ databases">
        <title>Lysinibacillus irui.</title>
        <authorList>
            <person name="Akintayo S.O."/>
        </authorList>
    </citation>
    <scope>NUCLEOTIDE SEQUENCE</scope>
    <source>
        <strain evidence="2">IRB4-01</strain>
    </source>
</reference>
<dbReference type="SUPFAM" id="SSF56300">
    <property type="entry name" value="Metallo-dependent phosphatases"/>
    <property type="match status" value="1"/>
</dbReference>
<evidence type="ECO:0000313" key="2">
    <source>
        <dbReference type="EMBL" id="WDV05142.1"/>
    </source>
</evidence>
<proteinExistence type="predicted"/>
<dbReference type="KEGG" id="liu:OU989_12555"/>
<dbReference type="AlphaFoldDB" id="A0AAJ5UT92"/>
<dbReference type="EMBL" id="CP113527">
    <property type="protein sequence ID" value="WDV05142.1"/>
    <property type="molecule type" value="Genomic_DNA"/>
</dbReference>
<dbReference type="Pfam" id="PF00149">
    <property type="entry name" value="Metallophos"/>
    <property type="match status" value="1"/>
</dbReference>
<name>A0AAJ5UT92_9BACI</name>
<dbReference type="Gene3D" id="3.60.21.10">
    <property type="match status" value="1"/>
</dbReference>
<dbReference type="InterPro" id="IPR029052">
    <property type="entry name" value="Metallo-depent_PP-like"/>
</dbReference>
<gene>
    <name evidence="2" type="ORF">OU989_12555</name>
</gene>
<dbReference type="RefSeq" id="WP_274793375.1">
    <property type="nucleotide sequence ID" value="NZ_CP113527.1"/>
</dbReference>
<evidence type="ECO:0000259" key="1">
    <source>
        <dbReference type="Pfam" id="PF00149"/>
    </source>
</evidence>
<accession>A0AAJ5UT92</accession>
<dbReference type="InterPro" id="IPR004843">
    <property type="entry name" value="Calcineurin-like_PHP"/>
</dbReference>
<feature type="domain" description="Calcineurin-like phosphoesterase" evidence="1">
    <location>
        <begin position="57"/>
        <end position="246"/>
    </location>
</feature>